<name>A0ABZ0HPE2_9HYPH</name>
<dbReference type="Proteomes" id="UP001626536">
    <property type="component" value="Chromosome"/>
</dbReference>
<evidence type="ECO:0000313" key="2">
    <source>
        <dbReference type="Proteomes" id="UP001626536"/>
    </source>
</evidence>
<gene>
    <name evidence="1" type="ORF">RZS28_10525</name>
</gene>
<proteinExistence type="predicted"/>
<dbReference type="EMBL" id="CP136862">
    <property type="protein sequence ID" value="WOJ88279.1"/>
    <property type="molecule type" value="Genomic_DNA"/>
</dbReference>
<protein>
    <submittedName>
        <fullName evidence="1">Uncharacterized protein</fullName>
    </submittedName>
</protein>
<organism evidence="1 2">
    <name type="scientific">Methylocapsa polymorpha</name>
    <dbReference type="NCBI Taxonomy" id="3080828"/>
    <lineage>
        <taxon>Bacteria</taxon>
        <taxon>Pseudomonadati</taxon>
        <taxon>Pseudomonadota</taxon>
        <taxon>Alphaproteobacteria</taxon>
        <taxon>Hyphomicrobiales</taxon>
        <taxon>Beijerinckiaceae</taxon>
        <taxon>Methylocapsa</taxon>
    </lineage>
</organism>
<keyword evidence="2" id="KW-1185">Reference proteome</keyword>
<evidence type="ECO:0000313" key="1">
    <source>
        <dbReference type="EMBL" id="WOJ88279.1"/>
    </source>
</evidence>
<accession>A0ABZ0HPE2</accession>
<sequence length="102" mass="11399">MPALRDDDKLFERLREIDRAVAALAEFQSVAPFETIVRVTADFGIYVETALTPRAAEALRAGLPLLERDGAGKPVRRMRLFDGRFTLEWPFVKHTLDKGGAA</sequence>
<dbReference type="RefSeq" id="WP_407337715.1">
    <property type="nucleotide sequence ID" value="NZ_CP136862.1"/>
</dbReference>
<reference evidence="1 2" key="1">
    <citation type="submission" date="2023-10" db="EMBL/GenBank/DDBJ databases">
        <title>Novel methanotroph of the genus Methylocapsa from a subarctic wetland.</title>
        <authorList>
            <person name="Belova S.E."/>
            <person name="Oshkin I.Y."/>
            <person name="Miroshnikov K."/>
            <person name="Dedysh S.N."/>
        </authorList>
    </citation>
    <scope>NUCLEOTIDE SEQUENCE [LARGE SCALE GENOMIC DNA]</scope>
    <source>
        <strain evidence="1 2">RX1</strain>
    </source>
</reference>